<name>A0A0P8XX49_DROAN</name>
<proteinExistence type="predicted"/>
<protein>
    <submittedName>
        <fullName evidence="2">Uncharacterized protein</fullName>
    </submittedName>
</protein>
<sequence length="135" mass="15691">MLKWIATLGTLLILPIITNMQEALDDFEVPVEITTKTESFSVRSPLNLKRTMGRTRKIGKYVYEGGANSEEVNITLKGTMSDQYCCFWINQKHPAVSETWKHLKEYPFDFLFNGVFVKNKRDNSERKENIQTYFG</sequence>
<dbReference type="Proteomes" id="UP000007801">
    <property type="component" value="Unassembled WGS sequence"/>
</dbReference>
<feature type="chain" id="PRO_5006154218" evidence="1">
    <location>
        <begin position="24"/>
        <end position="135"/>
    </location>
</feature>
<dbReference type="KEGG" id="dan:26513777"/>
<dbReference type="STRING" id="7217.A0A0P8XX49"/>
<organism evidence="2 3">
    <name type="scientific">Drosophila ananassae</name>
    <name type="common">Fruit fly</name>
    <dbReference type="NCBI Taxonomy" id="7217"/>
    <lineage>
        <taxon>Eukaryota</taxon>
        <taxon>Metazoa</taxon>
        <taxon>Ecdysozoa</taxon>
        <taxon>Arthropoda</taxon>
        <taxon>Hexapoda</taxon>
        <taxon>Insecta</taxon>
        <taxon>Pterygota</taxon>
        <taxon>Neoptera</taxon>
        <taxon>Endopterygota</taxon>
        <taxon>Diptera</taxon>
        <taxon>Brachycera</taxon>
        <taxon>Muscomorpha</taxon>
        <taxon>Ephydroidea</taxon>
        <taxon>Drosophilidae</taxon>
        <taxon>Drosophila</taxon>
        <taxon>Sophophora</taxon>
    </lineage>
</organism>
<dbReference type="GeneID" id="26513777"/>
<keyword evidence="1" id="KW-0732">Signal</keyword>
<evidence type="ECO:0000313" key="2">
    <source>
        <dbReference type="EMBL" id="KPU79270.1"/>
    </source>
</evidence>
<keyword evidence="3" id="KW-1185">Reference proteome</keyword>
<accession>A0A0P8XX49</accession>
<reference evidence="2 3" key="1">
    <citation type="journal article" date="2007" name="Nature">
        <title>Evolution of genes and genomes on the Drosophila phylogeny.</title>
        <authorList>
            <consortium name="Drosophila 12 Genomes Consortium"/>
            <person name="Clark A.G."/>
            <person name="Eisen M.B."/>
            <person name="Smith D.R."/>
            <person name="Bergman C.M."/>
            <person name="Oliver B."/>
            <person name="Markow T.A."/>
            <person name="Kaufman T.C."/>
            <person name="Kellis M."/>
            <person name="Gelbart W."/>
            <person name="Iyer V.N."/>
            <person name="Pollard D.A."/>
            <person name="Sackton T.B."/>
            <person name="Larracuente A.M."/>
            <person name="Singh N.D."/>
            <person name="Abad J.P."/>
            <person name="Abt D.N."/>
            <person name="Adryan B."/>
            <person name="Aguade M."/>
            <person name="Akashi H."/>
            <person name="Anderson W.W."/>
            <person name="Aquadro C.F."/>
            <person name="Ardell D.H."/>
            <person name="Arguello R."/>
            <person name="Artieri C.G."/>
            <person name="Barbash D.A."/>
            <person name="Barker D."/>
            <person name="Barsanti P."/>
            <person name="Batterham P."/>
            <person name="Batzoglou S."/>
            <person name="Begun D."/>
            <person name="Bhutkar A."/>
            <person name="Blanco E."/>
            <person name="Bosak S.A."/>
            <person name="Bradley R.K."/>
            <person name="Brand A.D."/>
            <person name="Brent M.R."/>
            <person name="Brooks A.N."/>
            <person name="Brown R.H."/>
            <person name="Butlin R.K."/>
            <person name="Caggese C."/>
            <person name="Calvi B.R."/>
            <person name="Bernardo de Carvalho A."/>
            <person name="Caspi A."/>
            <person name="Castrezana S."/>
            <person name="Celniker S.E."/>
            <person name="Chang J.L."/>
            <person name="Chapple C."/>
            <person name="Chatterji S."/>
            <person name="Chinwalla A."/>
            <person name="Civetta A."/>
            <person name="Clifton S.W."/>
            <person name="Comeron J.M."/>
            <person name="Costello J.C."/>
            <person name="Coyne J.A."/>
            <person name="Daub J."/>
            <person name="David R.G."/>
            <person name="Delcher A.L."/>
            <person name="Delehaunty K."/>
            <person name="Do C.B."/>
            <person name="Ebling H."/>
            <person name="Edwards K."/>
            <person name="Eickbush T."/>
            <person name="Evans J.D."/>
            <person name="Filipski A."/>
            <person name="Findeiss S."/>
            <person name="Freyhult E."/>
            <person name="Fulton L."/>
            <person name="Fulton R."/>
            <person name="Garcia A.C."/>
            <person name="Gardiner A."/>
            <person name="Garfield D.A."/>
            <person name="Garvin B.E."/>
            <person name="Gibson G."/>
            <person name="Gilbert D."/>
            <person name="Gnerre S."/>
            <person name="Godfrey J."/>
            <person name="Good R."/>
            <person name="Gotea V."/>
            <person name="Gravely B."/>
            <person name="Greenberg A.J."/>
            <person name="Griffiths-Jones S."/>
            <person name="Gross S."/>
            <person name="Guigo R."/>
            <person name="Gustafson E.A."/>
            <person name="Haerty W."/>
            <person name="Hahn M.W."/>
            <person name="Halligan D.L."/>
            <person name="Halpern A.L."/>
            <person name="Halter G.M."/>
            <person name="Han M.V."/>
            <person name="Heger A."/>
            <person name="Hillier L."/>
            <person name="Hinrichs A.S."/>
            <person name="Holmes I."/>
            <person name="Hoskins R.A."/>
            <person name="Hubisz M.J."/>
            <person name="Hultmark D."/>
            <person name="Huntley M.A."/>
            <person name="Jaffe D.B."/>
            <person name="Jagadeeshan S."/>
            <person name="Jeck W.R."/>
            <person name="Johnson J."/>
            <person name="Jones C.D."/>
            <person name="Jordan W.C."/>
            <person name="Karpen G.H."/>
            <person name="Kataoka E."/>
            <person name="Keightley P.D."/>
            <person name="Kheradpour P."/>
            <person name="Kirkness E.F."/>
            <person name="Koerich L.B."/>
            <person name="Kristiansen K."/>
            <person name="Kudrna D."/>
            <person name="Kulathinal R.J."/>
            <person name="Kumar S."/>
            <person name="Kwok R."/>
            <person name="Lander E."/>
            <person name="Langley C.H."/>
            <person name="Lapoint R."/>
            <person name="Lazzaro B.P."/>
            <person name="Lee S.J."/>
            <person name="Levesque L."/>
            <person name="Li R."/>
            <person name="Lin C.F."/>
            <person name="Lin M.F."/>
            <person name="Lindblad-Toh K."/>
            <person name="Llopart A."/>
            <person name="Long M."/>
            <person name="Low L."/>
            <person name="Lozovsky E."/>
            <person name="Lu J."/>
            <person name="Luo M."/>
            <person name="Machado C.A."/>
            <person name="Makalowski W."/>
            <person name="Marzo M."/>
            <person name="Matsuda M."/>
            <person name="Matzkin L."/>
            <person name="McAllister B."/>
            <person name="McBride C.S."/>
            <person name="McKernan B."/>
            <person name="McKernan K."/>
            <person name="Mendez-Lago M."/>
            <person name="Minx P."/>
            <person name="Mollenhauer M.U."/>
            <person name="Montooth K."/>
            <person name="Mount S.M."/>
            <person name="Mu X."/>
            <person name="Myers E."/>
            <person name="Negre B."/>
            <person name="Newfeld S."/>
            <person name="Nielsen R."/>
            <person name="Noor M.A."/>
            <person name="O'Grady P."/>
            <person name="Pachter L."/>
            <person name="Papaceit M."/>
            <person name="Parisi M.J."/>
            <person name="Parisi M."/>
            <person name="Parts L."/>
            <person name="Pedersen J.S."/>
            <person name="Pesole G."/>
            <person name="Phillippy A.M."/>
            <person name="Ponting C.P."/>
            <person name="Pop M."/>
            <person name="Porcelli D."/>
            <person name="Powell J.R."/>
            <person name="Prohaska S."/>
            <person name="Pruitt K."/>
            <person name="Puig M."/>
            <person name="Quesneville H."/>
            <person name="Ram K.R."/>
            <person name="Rand D."/>
            <person name="Rasmussen M.D."/>
            <person name="Reed L.K."/>
            <person name="Reenan R."/>
            <person name="Reily A."/>
            <person name="Remington K.A."/>
            <person name="Rieger T.T."/>
            <person name="Ritchie M.G."/>
            <person name="Robin C."/>
            <person name="Rogers Y.H."/>
            <person name="Rohde C."/>
            <person name="Rozas J."/>
            <person name="Rubenfield M.J."/>
            <person name="Ruiz A."/>
            <person name="Russo S."/>
            <person name="Salzberg S.L."/>
            <person name="Sanchez-Gracia A."/>
            <person name="Saranga D.J."/>
            <person name="Sato H."/>
            <person name="Schaeffer S.W."/>
            <person name="Schatz M.C."/>
            <person name="Schlenke T."/>
            <person name="Schwartz R."/>
            <person name="Segarra C."/>
            <person name="Singh R.S."/>
            <person name="Sirot L."/>
            <person name="Sirota M."/>
            <person name="Sisneros N.B."/>
            <person name="Smith C.D."/>
            <person name="Smith T.F."/>
            <person name="Spieth J."/>
            <person name="Stage D.E."/>
            <person name="Stark A."/>
            <person name="Stephan W."/>
            <person name="Strausberg R.L."/>
            <person name="Strempel S."/>
            <person name="Sturgill D."/>
            <person name="Sutton G."/>
            <person name="Sutton G.G."/>
            <person name="Tao W."/>
            <person name="Teichmann S."/>
            <person name="Tobari Y.N."/>
            <person name="Tomimura Y."/>
            <person name="Tsolas J.M."/>
            <person name="Valente V.L."/>
            <person name="Venter E."/>
            <person name="Venter J.C."/>
            <person name="Vicario S."/>
            <person name="Vieira F.G."/>
            <person name="Vilella A.J."/>
            <person name="Villasante A."/>
            <person name="Walenz B."/>
            <person name="Wang J."/>
            <person name="Wasserman M."/>
            <person name="Watts T."/>
            <person name="Wilson D."/>
            <person name="Wilson R.K."/>
            <person name="Wing R.A."/>
            <person name="Wolfner M.F."/>
            <person name="Wong A."/>
            <person name="Wong G.K."/>
            <person name="Wu C.I."/>
            <person name="Wu G."/>
            <person name="Yamamoto D."/>
            <person name="Yang H.P."/>
            <person name="Yang S.P."/>
            <person name="Yorke J.A."/>
            <person name="Yoshida K."/>
            <person name="Zdobnov E."/>
            <person name="Zhang P."/>
            <person name="Zhang Y."/>
            <person name="Zimin A.V."/>
            <person name="Baldwin J."/>
            <person name="Abdouelleil A."/>
            <person name="Abdulkadir J."/>
            <person name="Abebe A."/>
            <person name="Abera B."/>
            <person name="Abreu J."/>
            <person name="Acer S.C."/>
            <person name="Aftuck L."/>
            <person name="Alexander A."/>
            <person name="An P."/>
            <person name="Anderson E."/>
            <person name="Anderson S."/>
            <person name="Arachi H."/>
            <person name="Azer M."/>
            <person name="Bachantsang P."/>
            <person name="Barry A."/>
            <person name="Bayul T."/>
            <person name="Berlin A."/>
            <person name="Bessette D."/>
            <person name="Bloom T."/>
            <person name="Blye J."/>
            <person name="Boguslavskiy L."/>
            <person name="Bonnet C."/>
            <person name="Boukhgalter B."/>
            <person name="Bourzgui I."/>
            <person name="Brown A."/>
            <person name="Cahill P."/>
            <person name="Channer S."/>
            <person name="Cheshatsang Y."/>
            <person name="Chuda L."/>
            <person name="Citroen M."/>
            <person name="Collymore A."/>
            <person name="Cooke P."/>
            <person name="Costello M."/>
            <person name="D'Aco K."/>
            <person name="Daza R."/>
            <person name="De Haan G."/>
            <person name="DeGray S."/>
            <person name="DeMaso C."/>
            <person name="Dhargay N."/>
            <person name="Dooley K."/>
            <person name="Dooley E."/>
            <person name="Doricent M."/>
            <person name="Dorje P."/>
            <person name="Dorjee K."/>
            <person name="Dupes A."/>
            <person name="Elong R."/>
            <person name="Falk J."/>
            <person name="Farina A."/>
            <person name="Faro S."/>
            <person name="Ferguson D."/>
            <person name="Fisher S."/>
            <person name="Foley C.D."/>
            <person name="Franke A."/>
            <person name="Friedrich D."/>
            <person name="Gadbois L."/>
            <person name="Gearin G."/>
            <person name="Gearin C.R."/>
            <person name="Giannoukos G."/>
            <person name="Goode T."/>
            <person name="Graham J."/>
            <person name="Grandbois E."/>
            <person name="Grewal S."/>
            <person name="Gyaltsen K."/>
            <person name="Hafez N."/>
            <person name="Hagos B."/>
            <person name="Hall J."/>
            <person name="Henson C."/>
            <person name="Hollinger A."/>
            <person name="Honan T."/>
            <person name="Huard M.D."/>
            <person name="Hughes L."/>
            <person name="Hurhula B."/>
            <person name="Husby M.E."/>
            <person name="Kamat A."/>
            <person name="Kanga B."/>
            <person name="Kashin S."/>
            <person name="Khazanovich D."/>
            <person name="Kisner P."/>
            <person name="Lance K."/>
            <person name="Lara M."/>
            <person name="Lee W."/>
            <person name="Lennon N."/>
            <person name="Letendre F."/>
            <person name="LeVine R."/>
            <person name="Lipovsky A."/>
            <person name="Liu X."/>
            <person name="Liu J."/>
            <person name="Liu S."/>
            <person name="Lokyitsang T."/>
            <person name="Lokyitsang Y."/>
            <person name="Lubonja R."/>
            <person name="Lui A."/>
            <person name="MacDonald P."/>
            <person name="Magnisalis V."/>
            <person name="Maru K."/>
            <person name="Matthews C."/>
            <person name="McCusker W."/>
            <person name="McDonough S."/>
            <person name="Mehta T."/>
            <person name="Meldrim J."/>
            <person name="Meneus L."/>
            <person name="Mihai O."/>
            <person name="Mihalev A."/>
            <person name="Mihova T."/>
            <person name="Mittelman R."/>
            <person name="Mlenga V."/>
            <person name="Montmayeur A."/>
            <person name="Mulrain L."/>
            <person name="Navidi A."/>
            <person name="Naylor J."/>
            <person name="Negash T."/>
            <person name="Nguyen T."/>
            <person name="Nguyen N."/>
            <person name="Nicol R."/>
            <person name="Norbu C."/>
            <person name="Norbu N."/>
            <person name="Novod N."/>
            <person name="O'Neill B."/>
            <person name="Osman S."/>
            <person name="Markiewicz E."/>
            <person name="Oyono O.L."/>
            <person name="Patti C."/>
            <person name="Phunkhang P."/>
            <person name="Pierre F."/>
            <person name="Priest M."/>
            <person name="Raghuraman S."/>
            <person name="Rege F."/>
            <person name="Reyes R."/>
            <person name="Rise C."/>
            <person name="Rogov P."/>
            <person name="Ross K."/>
            <person name="Ryan E."/>
            <person name="Settipalli S."/>
            <person name="Shea T."/>
            <person name="Sherpa N."/>
            <person name="Shi L."/>
            <person name="Shih D."/>
            <person name="Sparrow T."/>
            <person name="Spaulding J."/>
            <person name="Stalker J."/>
            <person name="Stange-Thomann N."/>
            <person name="Stavropoulos S."/>
            <person name="Stone C."/>
            <person name="Strader C."/>
            <person name="Tesfaye S."/>
            <person name="Thomson T."/>
            <person name="Thoulutsang Y."/>
            <person name="Thoulutsang D."/>
            <person name="Topham K."/>
            <person name="Topping I."/>
            <person name="Tsamla T."/>
            <person name="Vassiliev H."/>
            <person name="Vo A."/>
            <person name="Wangchuk T."/>
            <person name="Wangdi T."/>
            <person name="Weiand M."/>
            <person name="Wilkinson J."/>
            <person name="Wilson A."/>
            <person name="Yadav S."/>
            <person name="Young G."/>
            <person name="Yu Q."/>
            <person name="Zembek L."/>
            <person name="Zhong D."/>
            <person name="Zimmer A."/>
            <person name="Zwirko Z."/>
            <person name="Jaffe D.B."/>
            <person name="Alvarez P."/>
            <person name="Brockman W."/>
            <person name="Butler J."/>
            <person name="Chin C."/>
            <person name="Gnerre S."/>
            <person name="Grabherr M."/>
            <person name="Kleber M."/>
            <person name="Mauceli E."/>
            <person name="MacCallum I."/>
        </authorList>
    </citation>
    <scope>NUCLEOTIDE SEQUENCE [LARGE SCALE GENOMIC DNA]</scope>
    <source>
        <strain evidence="3">Tucson 14024-0371.13</strain>
    </source>
</reference>
<evidence type="ECO:0000256" key="1">
    <source>
        <dbReference type="SAM" id="SignalP"/>
    </source>
</evidence>
<dbReference type="EMBL" id="CH902617">
    <property type="protein sequence ID" value="KPU79270.1"/>
    <property type="molecule type" value="Genomic_DNA"/>
</dbReference>
<gene>
    <name evidence="2" type="primary">Dana\GF26368</name>
    <name evidence="2" type="ORF">GF26368</name>
</gene>
<feature type="signal peptide" evidence="1">
    <location>
        <begin position="1"/>
        <end position="23"/>
    </location>
</feature>
<dbReference type="AlphaFoldDB" id="A0A0P8XX49"/>
<evidence type="ECO:0000313" key="3">
    <source>
        <dbReference type="Proteomes" id="UP000007801"/>
    </source>
</evidence>
<dbReference type="OrthoDB" id="7827603at2759"/>
<dbReference type="InParanoid" id="A0A0P8XX49"/>